<dbReference type="SUPFAM" id="SSF54001">
    <property type="entry name" value="Cysteine proteinases"/>
    <property type="match status" value="1"/>
</dbReference>
<protein>
    <recommendedName>
        <fullName evidence="5">Ubiquitin-like protease family profile domain-containing protein</fullName>
    </recommendedName>
</protein>
<keyword evidence="7" id="KW-1185">Reference proteome</keyword>
<dbReference type="AlphaFoldDB" id="A0AAE0FQF9"/>
<organism evidence="6 7">
    <name type="scientific">Cymbomonas tetramitiformis</name>
    <dbReference type="NCBI Taxonomy" id="36881"/>
    <lineage>
        <taxon>Eukaryota</taxon>
        <taxon>Viridiplantae</taxon>
        <taxon>Chlorophyta</taxon>
        <taxon>Pyramimonadophyceae</taxon>
        <taxon>Pyramimonadales</taxon>
        <taxon>Pyramimonadaceae</taxon>
        <taxon>Cymbomonas</taxon>
    </lineage>
</organism>
<reference evidence="6 7" key="1">
    <citation type="journal article" date="2015" name="Genome Biol. Evol.">
        <title>Comparative Genomics of a Bacterivorous Green Alga Reveals Evolutionary Causalities and Consequences of Phago-Mixotrophic Mode of Nutrition.</title>
        <authorList>
            <person name="Burns J.A."/>
            <person name="Paasch A."/>
            <person name="Narechania A."/>
            <person name="Kim E."/>
        </authorList>
    </citation>
    <scope>NUCLEOTIDE SEQUENCE [LARGE SCALE GENOMIC DNA]</scope>
    <source>
        <strain evidence="6 7">PLY_AMNH</strain>
    </source>
</reference>
<dbReference type="GO" id="GO:0006508">
    <property type="term" value="P:proteolysis"/>
    <property type="evidence" value="ECO:0007669"/>
    <property type="project" value="UniProtKB-KW"/>
</dbReference>
<keyword evidence="3" id="KW-0378">Hydrolase</keyword>
<keyword evidence="2" id="KW-0645">Protease</keyword>
<dbReference type="Pfam" id="PF02902">
    <property type="entry name" value="Peptidase_C48"/>
    <property type="match status" value="1"/>
</dbReference>
<comment type="caution">
    <text evidence="6">The sequence shown here is derived from an EMBL/GenBank/DDBJ whole genome shotgun (WGS) entry which is preliminary data.</text>
</comment>
<gene>
    <name evidence="6" type="ORF">CYMTET_27096</name>
</gene>
<accession>A0AAE0FQF9</accession>
<dbReference type="EMBL" id="LGRX02014764">
    <property type="protein sequence ID" value="KAK3264149.1"/>
    <property type="molecule type" value="Genomic_DNA"/>
</dbReference>
<proteinExistence type="inferred from homology"/>
<dbReference type="InterPro" id="IPR003653">
    <property type="entry name" value="Peptidase_C48_C"/>
</dbReference>
<dbReference type="GO" id="GO:0005634">
    <property type="term" value="C:nucleus"/>
    <property type="evidence" value="ECO:0007669"/>
    <property type="project" value="TreeGrafter"/>
</dbReference>
<dbReference type="PROSITE" id="PS50600">
    <property type="entry name" value="ULP_PROTEASE"/>
    <property type="match status" value="1"/>
</dbReference>
<dbReference type="Gene3D" id="3.40.395.10">
    <property type="entry name" value="Adenoviral Proteinase, Chain A"/>
    <property type="match status" value="1"/>
</dbReference>
<evidence type="ECO:0000256" key="1">
    <source>
        <dbReference type="ARBA" id="ARBA00005234"/>
    </source>
</evidence>
<evidence type="ECO:0000259" key="5">
    <source>
        <dbReference type="PROSITE" id="PS50600"/>
    </source>
</evidence>
<keyword evidence="4" id="KW-0788">Thiol protease</keyword>
<dbReference type="PANTHER" id="PTHR12606:SF1">
    <property type="entry name" value="UBIQUITIN-LIKE-SPECIFIC PROTEASE 1A"/>
    <property type="match status" value="1"/>
</dbReference>
<dbReference type="Proteomes" id="UP001190700">
    <property type="component" value="Unassembled WGS sequence"/>
</dbReference>
<evidence type="ECO:0000313" key="6">
    <source>
        <dbReference type="EMBL" id="KAK3264149.1"/>
    </source>
</evidence>
<evidence type="ECO:0000256" key="3">
    <source>
        <dbReference type="ARBA" id="ARBA00022801"/>
    </source>
</evidence>
<evidence type="ECO:0000256" key="2">
    <source>
        <dbReference type="ARBA" id="ARBA00022670"/>
    </source>
</evidence>
<feature type="domain" description="Ubiquitin-like protease family profile" evidence="5">
    <location>
        <begin position="48"/>
        <end position="220"/>
    </location>
</feature>
<evidence type="ECO:0000313" key="7">
    <source>
        <dbReference type="Proteomes" id="UP001190700"/>
    </source>
</evidence>
<name>A0AAE0FQF9_9CHLO</name>
<dbReference type="PANTHER" id="PTHR12606">
    <property type="entry name" value="SENTRIN/SUMO-SPECIFIC PROTEASE"/>
    <property type="match status" value="1"/>
</dbReference>
<comment type="similarity">
    <text evidence="1">Belongs to the peptidase C48 family.</text>
</comment>
<dbReference type="InterPro" id="IPR038765">
    <property type="entry name" value="Papain-like_cys_pep_sf"/>
</dbReference>
<evidence type="ECO:0000256" key="4">
    <source>
        <dbReference type="ARBA" id="ARBA00022807"/>
    </source>
</evidence>
<dbReference type="GO" id="GO:0016929">
    <property type="term" value="F:deSUMOylase activity"/>
    <property type="evidence" value="ECO:0007669"/>
    <property type="project" value="TreeGrafter"/>
</dbReference>
<dbReference type="GO" id="GO:0016926">
    <property type="term" value="P:protein desumoylation"/>
    <property type="evidence" value="ECO:0007669"/>
    <property type="project" value="TreeGrafter"/>
</dbReference>
<sequence>MDDLSEHMETLTIVDEDTAEEEIETLWQVLLADGNSKRIIVRSDFSNIDIEAEDMLRMRDGEWLNDQVINFYLGLLQQRELRKNPVNPRFHFFSTFFYNKLSSKQYNYQAVRKWTLPKKIGYNILNCEKLIVPVHQEKKKHWVMGVINIRQQRIEFYDSLSGVDKLCMRNLQSYILDEFADKGSEDLNTQAWSQEVVHNNPHQTNAIDCGVFMLSYIDCISSDAPFTFSQEDIPSIRKRFALQILKNRVD</sequence>